<evidence type="ECO:0000256" key="2">
    <source>
        <dbReference type="ARBA" id="ARBA00022771"/>
    </source>
</evidence>
<organism evidence="7 8">
    <name type="scientific">Sclerotinia nivalis</name>
    <dbReference type="NCBI Taxonomy" id="352851"/>
    <lineage>
        <taxon>Eukaryota</taxon>
        <taxon>Fungi</taxon>
        <taxon>Dikarya</taxon>
        <taxon>Ascomycota</taxon>
        <taxon>Pezizomycotina</taxon>
        <taxon>Leotiomycetes</taxon>
        <taxon>Helotiales</taxon>
        <taxon>Sclerotiniaceae</taxon>
        <taxon>Sclerotinia</taxon>
    </lineage>
</organism>
<dbReference type="InterPro" id="IPR051834">
    <property type="entry name" value="RING_finger_E3_ligase"/>
</dbReference>
<reference evidence="7" key="1">
    <citation type="submission" date="2022-11" db="EMBL/GenBank/DDBJ databases">
        <title>Genome Resource of Sclerotinia nivalis Strain SnTB1, a Plant Pathogen Isolated from American Ginseng.</title>
        <authorList>
            <person name="Fan S."/>
        </authorList>
    </citation>
    <scope>NUCLEOTIDE SEQUENCE</scope>
    <source>
        <strain evidence="7">SnTB1</strain>
    </source>
</reference>
<feature type="domain" description="RING-type" evidence="6">
    <location>
        <begin position="167"/>
        <end position="215"/>
    </location>
</feature>
<evidence type="ECO:0000256" key="5">
    <source>
        <dbReference type="SAM" id="MobiDB-lite"/>
    </source>
</evidence>
<feature type="region of interest" description="Disordered" evidence="5">
    <location>
        <begin position="18"/>
        <end position="59"/>
    </location>
</feature>
<evidence type="ECO:0000313" key="7">
    <source>
        <dbReference type="EMBL" id="KAJ8061875.1"/>
    </source>
</evidence>
<evidence type="ECO:0000256" key="1">
    <source>
        <dbReference type="ARBA" id="ARBA00022723"/>
    </source>
</evidence>
<dbReference type="InterPro" id="IPR001841">
    <property type="entry name" value="Znf_RING"/>
</dbReference>
<dbReference type="PROSITE" id="PS50089">
    <property type="entry name" value="ZF_RING_2"/>
    <property type="match status" value="1"/>
</dbReference>
<evidence type="ECO:0000313" key="8">
    <source>
        <dbReference type="Proteomes" id="UP001152300"/>
    </source>
</evidence>
<dbReference type="InterPro" id="IPR013083">
    <property type="entry name" value="Znf_RING/FYVE/PHD"/>
</dbReference>
<feature type="compositionally biased region" description="Basic and acidic residues" evidence="5">
    <location>
        <begin position="473"/>
        <end position="493"/>
    </location>
</feature>
<sequence length="506" mass="57099">MRLYNHLIADTLGIVQQRRRERESRDRYTSPDANSEAFGNASLHTTVPGSTSEWDRPTARQARRLAEVQRRATLARASYGARYANRDPLNRDSDTDEEDLEYSDDDDDLEAMLGYSQIMNMTDEGGTLAAVLRGRGGVGGKRMPSKEFLLSLETLNPSDLSEEERSCMICYNEFGVKNPEGVSEQPLRLPKCRHIFGAICIKKWFKENDSCPYCRDKVPSESAAAKIIVRHARQLMRDQRDQMRNRLNATARSTEAGHLNPSALNSQESQSMTSGDRTPPVWSRPSTADTVESRRRVSRGRTGSHRAAHLSTRPNPMTSARLYIPTSPSQLQNEVSPPQTHLQHNSNAEGVSPAIAVGSTTNSRDHQPAPLSINSLGNSANSNTYMASNSSRANSAISNSYMSPFAPSYSQTRPIAFGSMRTPTFDPTQNENAVHLYNFQPQVPQQEDSAVFQSQQQALQQYQQQVFDQQAHQQREREQHREREMREVERRANEQQFHPHGNMRDY</sequence>
<dbReference type="PANTHER" id="PTHR45931">
    <property type="entry name" value="SI:CH211-59O9.10"/>
    <property type="match status" value="1"/>
</dbReference>
<feature type="region of interest" description="Disordered" evidence="5">
    <location>
        <begin position="462"/>
        <end position="506"/>
    </location>
</feature>
<dbReference type="Gene3D" id="3.30.40.10">
    <property type="entry name" value="Zinc/RING finger domain, C3HC4 (zinc finger)"/>
    <property type="match status" value="1"/>
</dbReference>
<dbReference type="GO" id="GO:0006511">
    <property type="term" value="P:ubiquitin-dependent protein catabolic process"/>
    <property type="evidence" value="ECO:0007669"/>
    <property type="project" value="TreeGrafter"/>
</dbReference>
<dbReference type="EMBL" id="JAPEIS010000011">
    <property type="protein sequence ID" value="KAJ8061875.1"/>
    <property type="molecule type" value="Genomic_DNA"/>
</dbReference>
<dbReference type="GO" id="GO:0061630">
    <property type="term" value="F:ubiquitin protein ligase activity"/>
    <property type="evidence" value="ECO:0007669"/>
    <property type="project" value="TreeGrafter"/>
</dbReference>
<feature type="compositionally biased region" description="Polar residues" evidence="5">
    <location>
        <begin position="42"/>
        <end position="52"/>
    </location>
</feature>
<dbReference type="Pfam" id="PF13639">
    <property type="entry name" value="zf-RING_2"/>
    <property type="match status" value="1"/>
</dbReference>
<feature type="compositionally biased region" description="Basic residues" evidence="5">
    <location>
        <begin position="296"/>
        <end position="308"/>
    </location>
</feature>
<feature type="compositionally biased region" description="Polar residues" evidence="5">
    <location>
        <begin position="262"/>
        <end position="276"/>
    </location>
</feature>
<evidence type="ECO:0000256" key="4">
    <source>
        <dbReference type="PROSITE-ProRule" id="PRU00175"/>
    </source>
</evidence>
<comment type="caution">
    <text evidence="7">The sequence shown here is derived from an EMBL/GenBank/DDBJ whole genome shotgun (WGS) entry which is preliminary data.</text>
</comment>
<feature type="compositionally biased region" description="Basic and acidic residues" evidence="5">
    <location>
        <begin position="18"/>
        <end position="29"/>
    </location>
</feature>
<feature type="compositionally biased region" description="Low complexity" evidence="5">
    <location>
        <begin position="462"/>
        <end position="472"/>
    </location>
</feature>
<keyword evidence="3" id="KW-0862">Zinc</keyword>
<dbReference type="PANTHER" id="PTHR45931:SF3">
    <property type="entry name" value="RING ZINC FINGER-CONTAINING PROTEIN"/>
    <property type="match status" value="1"/>
</dbReference>
<keyword evidence="8" id="KW-1185">Reference proteome</keyword>
<dbReference type="SUPFAM" id="SSF57850">
    <property type="entry name" value="RING/U-box"/>
    <property type="match status" value="1"/>
</dbReference>
<dbReference type="Proteomes" id="UP001152300">
    <property type="component" value="Unassembled WGS sequence"/>
</dbReference>
<dbReference type="GO" id="GO:0008270">
    <property type="term" value="F:zinc ion binding"/>
    <property type="evidence" value="ECO:0007669"/>
    <property type="project" value="UniProtKB-KW"/>
</dbReference>
<feature type="region of interest" description="Disordered" evidence="5">
    <location>
        <begin position="252"/>
        <end position="321"/>
    </location>
</feature>
<protein>
    <recommendedName>
        <fullName evidence="6">RING-type domain-containing protein</fullName>
    </recommendedName>
</protein>
<dbReference type="OrthoDB" id="8062037at2759"/>
<evidence type="ECO:0000259" key="6">
    <source>
        <dbReference type="PROSITE" id="PS50089"/>
    </source>
</evidence>
<name>A0A9X0DGR7_9HELO</name>
<evidence type="ECO:0000256" key="3">
    <source>
        <dbReference type="ARBA" id="ARBA00022833"/>
    </source>
</evidence>
<keyword evidence="2 4" id="KW-0863">Zinc-finger</keyword>
<keyword evidence="1" id="KW-0479">Metal-binding</keyword>
<gene>
    <name evidence="7" type="ORF">OCU04_009666</name>
</gene>
<proteinExistence type="predicted"/>
<dbReference type="AlphaFoldDB" id="A0A9X0DGR7"/>
<dbReference type="GO" id="GO:0005634">
    <property type="term" value="C:nucleus"/>
    <property type="evidence" value="ECO:0007669"/>
    <property type="project" value="TreeGrafter"/>
</dbReference>
<accession>A0A9X0DGR7</accession>